<proteinExistence type="predicted"/>
<dbReference type="Proteomes" id="UP000295182">
    <property type="component" value="Unassembled WGS sequence"/>
</dbReference>
<protein>
    <submittedName>
        <fullName evidence="1">Macrocin-O-methyltransferase TylF</fullName>
    </submittedName>
</protein>
<dbReference type="GO" id="GO:0032259">
    <property type="term" value="P:methylation"/>
    <property type="evidence" value="ECO:0007669"/>
    <property type="project" value="UniProtKB-KW"/>
</dbReference>
<keyword evidence="2" id="KW-1185">Reference proteome</keyword>
<dbReference type="InterPro" id="IPR008884">
    <property type="entry name" value="TylF_MeTrfase"/>
</dbReference>
<accession>A0A4R2N1S8</accession>
<dbReference type="Gene3D" id="3.40.50.150">
    <property type="entry name" value="Vaccinia Virus protein VP39"/>
    <property type="match status" value="1"/>
</dbReference>
<dbReference type="SUPFAM" id="SSF53335">
    <property type="entry name" value="S-adenosyl-L-methionine-dependent methyltransferases"/>
    <property type="match status" value="1"/>
</dbReference>
<name>A0A4R2N1S8_9BURK</name>
<evidence type="ECO:0000313" key="2">
    <source>
        <dbReference type="Proteomes" id="UP000295182"/>
    </source>
</evidence>
<keyword evidence="1" id="KW-0489">Methyltransferase</keyword>
<comment type="caution">
    <text evidence="1">The sequence shown here is derived from an EMBL/GenBank/DDBJ whole genome shotgun (WGS) entry which is preliminary data.</text>
</comment>
<sequence>MTQTNDPSRYRQAGRSTSGEVGYRGALETLFANARGSHVEKLENFACYVPRQSMARFLCLSEIFKMALHVQGDVMECGVNWGGGLMTFAQLSAIWEPVNLQRRIVGFDTFSGFESVSPEDEHAVIQTAERRAGGYKADSLEDLRETVALFDANRFVGHIQKVELVAGDVAKTVPAYLEREPQTVVSLLHLDLDLYEPTKVCIEHFVPRMPKGAVIIFDELNNRTWPGETKAVMDALGLPRLRIQRFTYEPHVSYAVLE</sequence>
<dbReference type="EMBL" id="SLXH01000033">
    <property type="protein sequence ID" value="TCP13537.1"/>
    <property type="molecule type" value="Genomic_DNA"/>
</dbReference>
<reference evidence="1 2" key="1">
    <citation type="submission" date="2019-03" db="EMBL/GenBank/DDBJ databases">
        <title>Genomic Encyclopedia of Type Strains, Phase IV (KMG-IV): sequencing the most valuable type-strain genomes for metagenomic binning, comparative biology and taxonomic classification.</title>
        <authorList>
            <person name="Goeker M."/>
        </authorList>
    </citation>
    <scope>NUCLEOTIDE SEQUENCE [LARGE SCALE GENOMIC DNA]</scope>
    <source>
        <strain evidence="1 2">DSM 1837</strain>
    </source>
</reference>
<keyword evidence="1" id="KW-0808">Transferase</keyword>
<dbReference type="Pfam" id="PF05711">
    <property type="entry name" value="TylF"/>
    <property type="match status" value="1"/>
</dbReference>
<dbReference type="GO" id="GO:0008168">
    <property type="term" value="F:methyltransferase activity"/>
    <property type="evidence" value="ECO:0007669"/>
    <property type="project" value="UniProtKB-KW"/>
</dbReference>
<dbReference type="OrthoDB" id="9799872at2"/>
<dbReference type="RefSeq" id="WP_119014160.1">
    <property type="nucleotide sequence ID" value="NZ_QXNC01000028.1"/>
</dbReference>
<evidence type="ECO:0000313" key="1">
    <source>
        <dbReference type="EMBL" id="TCP13537.1"/>
    </source>
</evidence>
<dbReference type="AlphaFoldDB" id="A0A4R2N1S8"/>
<organism evidence="1 2">
    <name type="scientific">Simplicispira metamorpha</name>
    <dbReference type="NCBI Taxonomy" id="80881"/>
    <lineage>
        <taxon>Bacteria</taxon>
        <taxon>Pseudomonadati</taxon>
        <taxon>Pseudomonadota</taxon>
        <taxon>Betaproteobacteria</taxon>
        <taxon>Burkholderiales</taxon>
        <taxon>Comamonadaceae</taxon>
        <taxon>Simplicispira</taxon>
    </lineage>
</organism>
<dbReference type="PANTHER" id="PTHR40036">
    <property type="entry name" value="MACROCIN O-METHYLTRANSFERASE"/>
    <property type="match status" value="1"/>
</dbReference>
<dbReference type="InterPro" id="IPR029063">
    <property type="entry name" value="SAM-dependent_MTases_sf"/>
</dbReference>
<gene>
    <name evidence="1" type="ORF">EV674_1337</name>
</gene>
<dbReference type="PANTHER" id="PTHR40036:SF1">
    <property type="entry name" value="MACROCIN O-METHYLTRANSFERASE"/>
    <property type="match status" value="1"/>
</dbReference>